<name>A0A9P8V9I2_9PEZI</name>
<keyword evidence="3" id="KW-1185">Reference proteome</keyword>
<dbReference type="Gene3D" id="3.10.310.10">
    <property type="entry name" value="Diaminopimelate Epimerase, Chain A, domain 1"/>
    <property type="match status" value="2"/>
</dbReference>
<proteinExistence type="predicted"/>
<dbReference type="InterPro" id="IPR003719">
    <property type="entry name" value="Phenazine_PhzF-like"/>
</dbReference>
<dbReference type="Proteomes" id="UP000770015">
    <property type="component" value="Unassembled WGS sequence"/>
</dbReference>
<dbReference type="NCBIfam" id="TIGR00654">
    <property type="entry name" value="PhzF_family"/>
    <property type="match status" value="1"/>
</dbReference>
<dbReference type="OrthoDB" id="75169at2759"/>
<organism evidence="2 3">
    <name type="scientific">Plectosphaerella plurivora</name>
    <dbReference type="NCBI Taxonomy" id="936078"/>
    <lineage>
        <taxon>Eukaryota</taxon>
        <taxon>Fungi</taxon>
        <taxon>Dikarya</taxon>
        <taxon>Ascomycota</taxon>
        <taxon>Pezizomycotina</taxon>
        <taxon>Sordariomycetes</taxon>
        <taxon>Hypocreomycetidae</taxon>
        <taxon>Glomerellales</taxon>
        <taxon>Plectosphaerellaceae</taxon>
        <taxon>Plectosphaerella</taxon>
    </lineage>
</organism>
<feature type="active site" evidence="1">
    <location>
        <position position="52"/>
    </location>
</feature>
<reference evidence="2" key="1">
    <citation type="journal article" date="2021" name="Nat. Commun.">
        <title>Genetic determinants of endophytism in the Arabidopsis root mycobiome.</title>
        <authorList>
            <person name="Mesny F."/>
            <person name="Miyauchi S."/>
            <person name="Thiergart T."/>
            <person name="Pickel B."/>
            <person name="Atanasova L."/>
            <person name="Karlsson M."/>
            <person name="Huettel B."/>
            <person name="Barry K.W."/>
            <person name="Haridas S."/>
            <person name="Chen C."/>
            <person name="Bauer D."/>
            <person name="Andreopoulos W."/>
            <person name="Pangilinan J."/>
            <person name="LaButti K."/>
            <person name="Riley R."/>
            <person name="Lipzen A."/>
            <person name="Clum A."/>
            <person name="Drula E."/>
            <person name="Henrissat B."/>
            <person name="Kohler A."/>
            <person name="Grigoriev I.V."/>
            <person name="Martin F.M."/>
            <person name="Hacquard S."/>
        </authorList>
    </citation>
    <scope>NUCLEOTIDE SEQUENCE</scope>
    <source>
        <strain evidence="2">MPI-SDFR-AT-0117</strain>
    </source>
</reference>
<dbReference type="AlphaFoldDB" id="A0A9P8V9I2"/>
<dbReference type="PIRSF" id="PIRSF016184">
    <property type="entry name" value="PhzC_PhzF"/>
    <property type="match status" value="1"/>
</dbReference>
<dbReference type="SUPFAM" id="SSF54506">
    <property type="entry name" value="Diaminopimelate epimerase-like"/>
    <property type="match status" value="1"/>
</dbReference>
<dbReference type="GO" id="GO:0016853">
    <property type="term" value="F:isomerase activity"/>
    <property type="evidence" value="ECO:0007669"/>
    <property type="project" value="TreeGrafter"/>
</dbReference>
<dbReference type="EMBL" id="JAGSXJ010000016">
    <property type="protein sequence ID" value="KAH6684997.1"/>
    <property type="molecule type" value="Genomic_DNA"/>
</dbReference>
<evidence type="ECO:0000313" key="3">
    <source>
        <dbReference type="Proteomes" id="UP000770015"/>
    </source>
</evidence>
<dbReference type="PANTHER" id="PTHR13774">
    <property type="entry name" value="PHENAZINE BIOSYNTHESIS PROTEIN"/>
    <property type="match status" value="1"/>
</dbReference>
<protein>
    <submittedName>
        <fullName evidence="2">Phenazine biosynthesis-like protein</fullName>
    </submittedName>
</protein>
<gene>
    <name evidence="2" type="ORF">F5X68DRAFT_21480</name>
</gene>
<dbReference type="Pfam" id="PF02567">
    <property type="entry name" value="PhzC-PhzF"/>
    <property type="match status" value="1"/>
</dbReference>
<dbReference type="GO" id="GO:0005737">
    <property type="term" value="C:cytoplasm"/>
    <property type="evidence" value="ECO:0007669"/>
    <property type="project" value="TreeGrafter"/>
</dbReference>
<evidence type="ECO:0000256" key="1">
    <source>
        <dbReference type="PIRSR" id="PIRSR016184-1"/>
    </source>
</evidence>
<sequence>MAELDFVTLDVFTTTPYKGNPLAIVHLPAPGEGAALTHEQKLAITGEFNLSETVFLHSAAAATAEGLDASTTRRIDIFMPGKELPFAGHPTIGSAKYVEALGIKQLITKAGPISVVFGDGIASASIPHNTHRNSKSLVDIEARIDSSRLHASPEIRAAELSAPIFSIVRGMTFALIRLPSLEHLAQTHPGPFPIPPKDIMDEEWNDTFIGRYYNVLTETSVSDAEVRTVKLRTRMLETTMEDPATGSAACALTSFLALNEYEEKKLRFELTQGVEMGRQSDIVVDITVGVEGGARRIEEVLLGGTARQIMKGKIAVPP</sequence>
<accession>A0A9P8V9I2</accession>
<dbReference type="PANTHER" id="PTHR13774:SF32">
    <property type="entry name" value="ANTISENSE-ENHANCING SEQUENCE 1"/>
    <property type="match status" value="1"/>
</dbReference>
<evidence type="ECO:0000313" key="2">
    <source>
        <dbReference type="EMBL" id="KAH6684997.1"/>
    </source>
</evidence>
<comment type="caution">
    <text evidence="2">The sequence shown here is derived from an EMBL/GenBank/DDBJ whole genome shotgun (WGS) entry which is preliminary data.</text>
</comment>